<dbReference type="Proteomes" id="UP000282613">
    <property type="component" value="Unassembled WGS sequence"/>
</dbReference>
<sequence>MQTARFYTHWYPQQQGVQFLLQALPQELLLSAIRAGVTPDCDIDHCCEILSQLVIDKHERSLAKEFFRRDQKVGETDEDYARSLQLLAERAFKGCPPAKVTSWVAVQFCEGVQPPSLSAKLSAIETKDLDRLVKAASKFCQELLLISTPRRPTDGQFSLVLAGFPHARPLKQVRPTSRYLANPQTPLVLFYKLSAS</sequence>
<reference evidence="4" key="1">
    <citation type="submission" date="2017-02" db="UniProtKB">
        <authorList>
            <consortium name="WormBaseParasite"/>
        </authorList>
    </citation>
    <scope>IDENTIFICATION</scope>
</reference>
<dbReference type="InterPro" id="IPR043784">
    <property type="entry name" value="DUF5726"/>
</dbReference>
<dbReference type="EMBL" id="UYRS01005304">
    <property type="protein sequence ID" value="VDK27053.1"/>
    <property type="molecule type" value="Genomic_DNA"/>
</dbReference>
<evidence type="ECO:0000313" key="2">
    <source>
        <dbReference type="EMBL" id="VDK27053.1"/>
    </source>
</evidence>
<accession>A0A0R3W069</accession>
<dbReference type="Pfam" id="PF18996">
    <property type="entry name" value="DUF5726"/>
    <property type="match status" value="1"/>
</dbReference>
<name>A0A0R3W069_TAEAS</name>
<evidence type="ECO:0000259" key="1">
    <source>
        <dbReference type="Pfam" id="PF18996"/>
    </source>
</evidence>
<evidence type="ECO:0000313" key="3">
    <source>
        <dbReference type="Proteomes" id="UP000282613"/>
    </source>
</evidence>
<dbReference type="WBParaSite" id="TASK_0000306301-mRNA-1">
    <property type="protein sequence ID" value="TASK_0000306301-mRNA-1"/>
    <property type="gene ID" value="TASK_0000306301"/>
</dbReference>
<proteinExistence type="predicted"/>
<feature type="domain" description="DUF5726" evidence="1">
    <location>
        <begin position="1"/>
        <end position="84"/>
    </location>
</feature>
<organism evidence="4">
    <name type="scientific">Taenia asiatica</name>
    <name type="common">Asian tapeworm</name>
    <dbReference type="NCBI Taxonomy" id="60517"/>
    <lineage>
        <taxon>Eukaryota</taxon>
        <taxon>Metazoa</taxon>
        <taxon>Spiralia</taxon>
        <taxon>Lophotrochozoa</taxon>
        <taxon>Platyhelminthes</taxon>
        <taxon>Cestoda</taxon>
        <taxon>Eucestoda</taxon>
        <taxon>Cyclophyllidea</taxon>
        <taxon>Taeniidae</taxon>
        <taxon>Taenia</taxon>
    </lineage>
</organism>
<evidence type="ECO:0000313" key="4">
    <source>
        <dbReference type="WBParaSite" id="TASK_0000306301-mRNA-1"/>
    </source>
</evidence>
<gene>
    <name evidence="2" type="ORF">TASK_LOCUS3064</name>
</gene>
<keyword evidence="3" id="KW-1185">Reference proteome</keyword>
<dbReference type="AlphaFoldDB" id="A0A0R3W069"/>
<protein>
    <submittedName>
        <fullName evidence="4">DUF5726 domain-containing protein</fullName>
    </submittedName>
</protein>
<reference evidence="2 3" key="2">
    <citation type="submission" date="2018-11" db="EMBL/GenBank/DDBJ databases">
        <authorList>
            <consortium name="Pathogen Informatics"/>
        </authorList>
    </citation>
    <scope>NUCLEOTIDE SEQUENCE [LARGE SCALE GENOMIC DNA]</scope>
</reference>